<protein>
    <recommendedName>
        <fullName evidence="2">UBX domain-containing protein</fullName>
    </recommendedName>
</protein>
<dbReference type="InterPro" id="IPR029071">
    <property type="entry name" value="Ubiquitin-like_domsf"/>
</dbReference>
<feature type="region of interest" description="Disordered" evidence="1">
    <location>
        <begin position="427"/>
        <end position="456"/>
    </location>
</feature>
<gene>
    <name evidence="3" type="ORF">SCODWIG_02595</name>
</gene>
<dbReference type="VEuPathDB" id="FungiDB:SCODWIG_02595"/>
<evidence type="ECO:0000313" key="3">
    <source>
        <dbReference type="EMBL" id="SSD60834.1"/>
    </source>
</evidence>
<evidence type="ECO:0000313" key="4">
    <source>
        <dbReference type="Proteomes" id="UP000262825"/>
    </source>
</evidence>
<dbReference type="GO" id="GO:0012506">
    <property type="term" value="C:vesicle membrane"/>
    <property type="evidence" value="ECO:0007669"/>
    <property type="project" value="TreeGrafter"/>
</dbReference>
<evidence type="ECO:0000256" key="1">
    <source>
        <dbReference type="SAM" id="MobiDB-lite"/>
    </source>
</evidence>
<dbReference type="SMART" id="SM00166">
    <property type="entry name" value="UBX"/>
    <property type="match status" value="1"/>
</dbReference>
<accession>A0A376B8I3</accession>
<dbReference type="Proteomes" id="UP000262825">
    <property type="component" value="Unassembled WGS sequence"/>
</dbReference>
<proteinExistence type="predicted"/>
<dbReference type="Gene3D" id="3.10.20.90">
    <property type="entry name" value="Phosphatidylinositol 3-kinase Catalytic Subunit, Chain A, domain 1"/>
    <property type="match status" value="2"/>
</dbReference>
<dbReference type="PANTHER" id="PTHR46467">
    <property type="entry name" value="TETHER CONTAINING UBX DOMAIN FOR GLUT4"/>
    <property type="match status" value="1"/>
</dbReference>
<dbReference type="GO" id="GO:0005634">
    <property type="term" value="C:nucleus"/>
    <property type="evidence" value="ECO:0007669"/>
    <property type="project" value="TreeGrafter"/>
</dbReference>
<evidence type="ECO:0000259" key="2">
    <source>
        <dbReference type="PROSITE" id="PS50033"/>
    </source>
</evidence>
<dbReference type="EMBL" id="UFAJ01000470">
    <property type="protein sequence ID" value="SSD60834.1"/>
    <property type="molecule type" value="Genomic_DNA"/>
</dbReference>
<dbReference type="AlphaFoldDB" id="A0A376B8I3"/>
<feature type="compositionally biased region" description="Basic and acidic residues" evidence="1">
    <location>
        <begin position="446"/>
        <end position="456"/>
    </location>
</feature>
<dbReference type="SUPFAM" id="SSF54236">
    <property type="entry name" value="Ubiquitin-like"/>
    <property type="match status" value="2"/>
</dbReference>
<dbReference type="PROSITE" id="PS50033">
    <property type="entry name" value="UBX"/>
    <property type="match status" value="1"/>
</dbReference>
<feature type="domain" description="UBX" evidence="2">
    <location>
        <begin position="299"/>
        <end position="377"/>
    </location>
</feature>
<dbReference type="GO" id="GO:0006886">
    <property type="term" value="P:intracellular protein transport"/>
    <property type="evidence" value="ECO:0007669"/>
    <property type="project" value="TreeGrafter"/>
</dbReference>
<organism evidence="3 4">
    <name type="scientific">Saccharomycodes ludwigii</name>
    <dbReference type="NCBI Taxonomy" id="36035"/>
    <lineage>
        <taxon>Eukaryota</taxon>
        <taxon>Fungi</taxon>
        <taxon>Dikarya</taxon>
        <taxon>Ascomycota</taxon>
        <taxon>Saccharomycotina</taxon>
        <taxon>Saccharomycetes</taxon>
        <taxon>Saccharomycodales</taxon>
        <taxon>Saccharomycodaceae</taxon>
        <taxon>Saccharomycodes</taxon>
    </lineage>
</organism>
<dbReference type="Pfam" id="PF00789">
    <property type="entry name" value="UBX"/>
    <property type="match status" value="1"/>
</dbReference>
<dbReference type="GO" id="GO:0005737">
    <property type="term" value="C:cytoplasm"/>
    <property type="evidence" value="ECO:0007669"/>
    <property type="project" value="TreeGrafter"/>
</dbReference>
<keyword evidence="4" id="KW-1185">Reference proteome</keyword>
<name>A0A376B8I3_9ASCO</name>
<dbReference type="InterPro" id="IPR021569">
    <property type="entry name" value="TUG-UBL1"/>
</dbReference>
<dbReference type="InterPro" id="IPR001012">
    <property type="entry name" value="UBX_dom"/>
</dbReference>
<feature type="compositionally biased region" description="Low complexity" evidence="1">
    <location>
        <begin position="436"/>
        <end position="445"/>
    </location>
</feature>
<sequence length="470" mass="54238">MSISVEYQFRTFKPTITPGSTLNDVLRQTLNHFKLSSSIKGDQEEWALSTQQQKDNVKPLDLNIPLRYLNLPQGCKLLLHKVEKPSTKNGDYNTFFKLKFQIITTSIGGGANNSTKTKILKTNKNEKVLDVLIKHIDNDLLHKENFKLQVFNKVFEKNDITNMTTFEDINVMEDMMIRLSIIGKDNKTEDTTINATTNNIRDPTPNATTNTIDNKHNKIEKKHVVQEKGKEEKNMVQLHQPVLYEPSEHPQVEISKIIEENDNAMDYTLDVDDVKKYQKMLNKMANSNRTPHDLKNSVKKITTCEVRVRFPDRSFLSSFFKPDESAHELYEFVRKTLLSFELEFELYLSHPYTKIPDDFNLKLVDDLKFESKTMVVLLSKSSGPYFKSDIEVKSLNIQDNNNGYSKHEDTKTSNVPLLGKNAQHAEPIIGDTKEPNNNNNNNNNNNKKDIAKNKHDIQKKMSKFLRLSKK</sequence>
<reference evidence="4" key="1">
    <citation type="submission" date="2018-06" db="EMBL/GenBank/DDBJ databases">
        <authorList>
            <person name="Guldener U."/>
        </authorList>
    </citation>
    <scope>NUCLEOTIDE SEQUENCE [LARGE SCALE GENOMIC DNA]</scope>
    <source>
        <strain evidence="4">UTAD17</strain>
    </source>
</reference>
<dbReference type="Pfam" id="PF11470">
    <property type="entry name" value="TUG-UBL1"/>
    <property type="match status" value="1"/>
</dbReference>
<dbReference type="PANTHER" id="PTHR46467:SF1">
    <property type="entry name" value="TETHER CONTAINING UBX DOMAIN FOR GLUT4"/>
    <property type="match status" value="1"/>
</dbReference>